<keyword evidence="2" id="KW-0378">Hydrolase</keyword>
<dbReference type="GO" id="GO:0005829">
    <property type="term" value="C:cytosol"/>
    <property type="evidence" value="ECO:0007669"/>
    <property type="project" value="TreeGrafter"/>
</dbReference>
<evidence type="ECO:0000256" key="1">
    <source>
        <dbReference type="ARBA" id="ARBA00000274"/>
    </source>
</evidence>
<dbReference type="Proteomes" id="UP000566711">
    <property type="component" value="Unassembled WGS sequence"/>
</dbReference>
<sequence length="209" mass="22425">MHATILRELDCIEQTLGRIGTAVSIFGSARIAPESELYRLAYGIAERLSNQGYTVISGGGPGIMRAANAGASAGASQTVGFNIALPFEPLDDSYQDIALVFDNFTTRKLAFAKCSHAFIVMPGGMGTLDELFEMLTLMQTRKMSKVPVVLVGTQFWQGLLGWMRERLEYSGLINPGELGEITVLDDADAIAAHIGSQIPLTALQNARAA</sequence>
<dbReference type="RefSeq" id="WP_182219621.1">
    <property type="nucleotide sequence ID" value="NZ_JACEZS010000017.1"/>
</dbReference>
<keyword evidence="2" id="KW-0203">Cytokinin biosynthesis</keyword>
<protein>
    <recommendedName>
        <fullName evidence="2">Cytokinin riboside 5'-monophosphate phosphoribohydrolase</fullName>
        <ecNumber evidence="2">3.2.2.n1</ecNumber>
    </recommendedName>
</protein>
<proteinExistence type="inferred from homology"/>
<evidence type="ECO:0000256" key="2">
    <source>
        <dbReference type="RuleBase" id="RU363015"/>
    </source>
</evidence>
<dbReference type="Gene3D" id="3.40.50.450">
    <property type="match status" value="1"/>
</dbReference>
<comment type="catalytic activity">
    <reaction evidence="1">
        <text>AMP + H2O = D-ribose 5-phosphate + adenine</text>
        <dbReference type="Rhea" id="RHEA:20129"/>
        <dbReference type="ChEBI" id="CHEBI:15377"/>
        <dbReference type="ChEBI" id="CHEBI:16708"/>
        <dbReference type="ChEBI" id="CHEBI:78346"/>
        <dbReference type="ChEBI" id="CHEBI:456215"/>
        <dbReference type="EC" id="3.2.2.4"/>
    </reaction>
</comment>
<gene>
    <name evidence="3" type="ORF">H3H36_18775</name>
</gene>
<dbReference type="GO" id="GO:0008714">
    <property type="term" value="F:AMP nucleosidase activity"/>
    <property type="evidence" value="ECO:0007669"/>
    <property type="project" value="UniProtKB-EC"/>
</dbReference>
<keyword evidence="4" id="KW-1185">Reference proteome</keyword>
<dbReference type="EC" id="3.2.2.n1" evidence="2"/>
<evidence type="ECO:0000313" key="4">
    <source>
        <dbReference type="Proteomes" id="UP000566711"/>
    </source>
</evidence>
<dbReference type="PANTHER" id="PTHR43393">
    <property type="entry name" value="CYTOKININ RIBOSIDE 5'-MONOPHOSPHATE PHOSPHORIBOHYDROLASE"/>
    <property type="match status" value="1"/>
</dbReference>
<evidence type="ECO:0000313" key="3">
    <source>
        <dbReference type="EMBL" id="MBA5607405.1"/>
    </source>
</evidence>
<organism evidence="3 4">
    <name type="scientific">Rugamonas fusca</name>
    <dbReference type="NCBI Taxonomy" id="2758568"/>
    <lineage>
        <taxon>Bacteria</taxon>
        <taxon>Pseudomonadati</taxon>
        <taxon>Pseudomonadota</taxon>
        <taxon>Betaproteobacteria</taxon>
        <taxon>Burkholderiales</taxon>
        <taxon>Oxalobacteraceae</taxon>
        <taxon>Telluria group</taxon>
        <taxon>Rugamonas</taxon>
    </lineage>
</organism>
<dbReference type="InterPro" id="IPR031100">
    <property type="entry name" value="LOG_fam"/>
</dbReference>
<reference evidence="3 4" key="1">
    <citation type="submission" date="2020-07" db="EMBL/GenBank/DDBJ databases">
        <title>Novel species isolated from subtropical streams in China.</title>
        <authorList>
            <person name="Lu H."/>
        </authorList>
    </citation>
    <scope>NUCLEOTIDE SEQUENCE [LARGE SCALE GENOMIC DNA]</scope>
    <source>
        <strain evidence="3 4">FT3S</strain>
    </source>
</reference>
<dbReference type="GO" id="GO:0009691">
    <property type="term" value="P:cytokinin biosynthetic process"/>
    <property type="evidence" value="ECO:0007669"/>
    <property type="project" value="UniProtKB-UniRule"/>
</dbReference>
<dbReference type="SUPFAM" id="SSF102405">
    <property type="entry name" value="MCP/YpsA-like"/>
    <property type="match status" value="1"/>
</dbReference>
<name>A0A7W2EKG1_9BURK</name>
<dbReference type="EMBL" id="JACEZS010000017">
    <property type="protein sequence ID" value="MBA5607405.1"/>
    <property type="molecule type" value="Genomic_DNA"/>
</dbReference>
<dbReference type="PANTHER" id="PTHR43393:SF3">
    <property type="entry name" value="LYSINE DECARBOXYLASE-LIKE PROTEIN"/>
    <property type="match status" value="1"/>
</dbReference>
<dbReference type="InterPro" id="IPR005269">
    <property type="entry name" value="LOG"/>
</dbReference>
<dbReference type="AlphaFoldDB" id="A0A7W2EKG1"/>
<dbReference type="NCBIfam" id="TIGR00730">
    <property type="entry name" value="Rossman fold protein, TIGR00730 family"/>
    <property type="match status" value="1"/>
</dbReference>
<comment type="caution">
    <text evidence="3">The sequence shown here is derived from an EMBL/GenBank/DDBJ whole genome shotgun (WGS) entry which is preliminary data.</text>
</comment>
<dbReference type="InterPro" id="IPR052341">
    <property type="entry name" value="LOG_family_nucleotidases"/>
</dbReference>
<dbReference type="Pfam" id="PF03641">
    <property type="entry name" value="Lysine_decarbox"/>
    <property type="match status" value="1"/>
</dbReference>
<comment type="similarity">
    <text evidence="2">Belongs to the LOG family.</text>
</comment>
<accession>A0A7W2EKG1</accession>